<keyword evidence="1" id="KW-0472">Membrane</keyword>
<dbReference type="Pfam" id="PF07589">
    <property type="entry name" value="PEP-CTERM"/>
    <property type="match status" value="1"/>
</dbReference>
<feature type="transmembrane region" description="Helical" evidence="1">
    <location>
        <begin position="32"/>
        <end position="57"/>
    </location>
</feature>
<dbReference type="InterPro" id="IPR013424">
    <property type="entry name" value="Ice-binding_C"/>
</dbReference>
<evidence type="ECO:0000259" key="2">
    <source>
        <dbReference type="Pfam" id="PF07589"/>
    </source>
</evidence>
<evidence type="ECO:0000313" key="4">
    <source>
        <dbReference type="Proteomes" id="UP000557872"/>
    </source>
</evidence>
<name>A0A851GHC5_9BACT</name>
<feature type="domain" description="Ice-binding protein C-terminal" evidence="2">
    <location>
        <begin position="223"/>
        <end position="244"/>
    </location>
</feature>
<accession>A0A851GHC5</accession>
<dbReference type="NCBIfam" id="TIGR02595">
    <property type="entry name" value="PEP_CTERM"/>
    <property type="match status" value="1"/>
</dbReference>
<keyword evidence="1" id="KW-0812">Transmembrane</keyword>
<evidence type="ECO:0000256" key="1">
    <source>
        <dbReference type="SAM" id="Phobius"/>
    </source>
</evidence>
<dbReference type="AlphaFoldDB" id="A0A851GHC5"/>
<keyword evidence="4" id="KW-1185">Reference proteome</keyword>
<evidence type="ECO:0000313" key="3">
    <source>
        <dbReference type="EMBL" id="NWK54527.1"/>
    </source>
</evidence>
<dbReference type="EMBL" id="JACBAZ010000001">
    <property type="protein sequence ID" value="NWK54527.1"/>
    <property type="molecule type" value="Genomic_DNA"/>
</dbReference>
<keyword evidence="1" id="KW-1133">Transmembrane helix</keyword>
<reference evidence="3 4" key="1">
    <citation type="submission" date="2020-07" db="EMBL/GenBank/DDBJ databases">
        <title>Roseicoccus Jingziensis gen. nov., sp. nov., isolated from coastal seawater.</title>
        <authorList>
            <person name="Feng X."/>
        </authorList>
    </citation>
    <scope>NUCLEOTIDE SEQUENCE [LARGE SCALE GENOMIC DNA]</scope>
    <source>
        <strain evidence="3 4">N1E253</strain>
    </source>
</reference>
<proteinExistence type="predicted"/>
<protein>
    <submittedName>
        <fullName evidence="3">PEP-CTERM sorting domain-containing protein</fullName>
    </submittedName>
</protein>
<gene>
    <name evidence="3" type="ORF">HW115_02820</name>
</gene>
<dbReference type="RefSeq" id="WP_178931049.1">
    <property type="nucleotide sequence ID" value="NZ_JACBAZ010000001.1"/>
</dbReference>
<organism evidence="3 4">
    <name type="scientific">Oceaniferula marina</name>
    <dbReference type="NCBI Taxonomy" id="2748318"/>
    <lineage>
        <taxon>Bacteria</taxon>
        <taxon>Pseudomonadati</taxon>
        <taxon>Verrucomicrobiota</taxon>
        <taxon>Verrucomicrobiia</taxon>
        <taxon>Verrucomicrobiales</taxon>
        <taxon>Verrucomicrobiaceae</taxon>
        <taxon>Oceaniferula</taxon>
    </lineage>
</organism>
<dbReference type="Proteomes" id="UP000557872">
    <property type="component" value="Unassembled WGS sequence"/>
</dbReference>
<sequence length="245" mass="26012">MPDRQRENNKHSTALVLQNHKLLKIKMIKKSIITTISTIALATLTSQAAIVFTSVAANLSNISSTTSVTGGGENRTNALWRQRDGFGESSITVLESWEGAGDEDVPVLTQVITGLTNGASYDVYVNYVRFGASGGDPDGDRGGIRGSLDNSTFTSFNAATGTAGSVGYSELTGFSNSDRVGLRGYLGTAVANASGEIQVYVDDSDDNSLEERVWYDGASYELVPEPSSTALLGLGGLALMIRRRR</sequence>
<comment type="caution">
    <text evidence="3">The sequence shown here is derived from an EMBL/GenBank/DDBJ whole genome shotgun (WGS) entry which is preliminary data.</text>
</comment>